<evidence type="ECO:0000313" key="1">
    <source>
        <dbReference type="EMBL" id="KAJ8448880.1"/>
    </source>
</evidence>
<organism evidence="1 2">
    <name type="scientific">Carnegiea gigantea</name>
    <dbReference type="NCBI Taxonomy" id="171969"/>
    <lineage>
        <taxon>Eukaryota</taxon>
        <taxon>Viridiplantae</taxon>
        <taxon>Streptophyta</taxon>
        <taxon>Embryophyta</taxon>
        <taxon>Tracheophyta</taxon>
        <taxon>Spermatophyta</taxon>
        <taxon>Magnoliopsida</taxon>
        <taxon>eudicotyledons</taxon>
        <taxon>Gunneridae</taxon>
        <taxon>Pentapetalae</taxon>
        <taxon>Caryophyllales</taxon>
        <taxon>Cactineae</taxon>
        <taxon>Cactaceae</taxon>
        <taxon>Cactoideae</taxon>
        <taxon>Echinocereeae</taxon>
        <taxon>Carnegiea</taxon>
    </lineage>
</organism>
<evidence type="ECO:0000313" key="2">
    <source>
        <dbReference type="Proteomes" id="UP001153076"/>
    </source>
</evidence>
<keyword evidence="2" id="KW-1185">Reference proteome</keyword>
<proteinExistence type="predicted"/>
<dbReference type="Proteomes" id="UP001153076">
    <property type="component" value="Unassembled WGS sequence"/>
</dbReference>
<comment type="caution">
    <text evidence="1">The sequence shown here is derived from an EMBL/GenBank/DDBJ whole genome shotgun (WGS) entry which is preliminary data.</text>
</comment>
<dbReference type="EMBL" id="JAKOGI010000026">
    <property type="protein sequence ID" value="KAJ8448880.1"/>
    <property type="molecule type" value="Genomic_DNA"/>
</dbReference>
<protein>
    <submittedName>
        <fullName evidence="1">Uncharacterized protein</fullName>
    </submittedName>
</protein>
<accession>A0A9Q1KS74</accession>
<sequence length="353" mass="41200">MVMSWVKPPQMNIICQNIRGMNCPNMQEDIRPSYIKRMLDLFALLETKIKKENEAAISNRIFGRWKAISNCKPNKKATHKEFYMTFVYGFNKDHKRNQSWEDFDKIADNMLELTIRVSINLHWYGCYDYVHAEYLTIGLSYHNPISFLFPKYPKVKKPMFSSVIKTTVNQNRTSSYMAILLNVLRSLKAPLRKWNEDRLHKYVRKLPGGLQVIYVPYEIAKWIELILGINRVDGFENVAKLMTAFYQELMGKQNYERKNIDMEVVSYGPILNIEQQNGLCNIVKKFFSIGTMAKACNATNLVLLPKIQAPQSTLEFRQISCCFVLYKCSAKLFFGRLKEVLSNILTPTKGHLW</sequence>
<dbReference type="AlphaFoldDB" id="A0A9Q1KS74"/>
<reference evidence="1" key="1">
    <citation type="submission" date="2022-04" db="EMBL/GenBank/DDBJ databases">
        <title>Carnegiea gigantea Genome sequencing and assembly v2.</title>
        <authorList>
            <person name="Copetti D."/>
            <person name="Sanderson M.J."/>
            <person name="Burquez A."/>
            <person name="Wojciechowski M.F."/>
        </authorList>
    </citation>
    <scope>NUCLEOTIDE SEQUENCE</scope>
    <source>
        <strain evidence="1">SGP5-SGP5p</strain>
        <tissue evidence="1">Aerial part</tissue>
    </source>
</reference>
<gene>
    <name evidence="1" type="ORF">Cgig2_030736</name>
</gene>
<name>A0A9Q1KS74_9CARY</name>
<dbReference type="OrthoDB" id="1938551at2759"/>